<dbReference type="SMART" id="SM00382">
    <property type="entry name" value="AAA"/>
    <property type="match status" value="2"/>
</dbReference>
<dbReference type="InterPro" id="IPR056264">
    <property type="entry name" value="R2_ABCA1-4-like"/>
</dbReference>
<comment type="subcellular location">
    <subcellularLocation>
        <location evidence="1">Membrane</location>
        <topology evidence="1">Multi-pass membrane protein</topology>
    </subcellularLocation>
</comment>
<dbReference type="GO" id="GO:0005319">
    <property type="term" value="F:lipid transporter activity"/>
    <property type="evidence" value="ECO:0007669"/>
    <property type="project" value="TreeGrafter"/>
</dbReference>
<feature type="transmembrane region" description="Helical" evidence="8">
    <location>
        <begin position="23"/>
        <end position="42"/>
    </location>
</feature>
<feature type="transmembrane region" description="Helical" evidence="8">
    <location>
        <begin position="779"/>
        <end position="798"/>
    </location>
</feature>
<evidence type="ECO:0000256" key="1">
    <source>
        <dbReference type="ARBA" id="ARBA00004141"/>
    </source>
</evidence>
<feature type="region of interest" description="Disordered" evidence="7">
    <location>
        <begin position="1177"/>
        <end position="1226"/>
    </location>
</feature>
<dbReference type="InterPro" id="IPR003439">
    <property type="entry name" value="ABC_transporter-like_ATP-bd"/>
</dbReference>
<dbReference type="InterPro" id="IPR027417">
    <property type="entry name" value="P-loop_NTPase"/>
</dbReference>
<proteinExistence type="predicted"/>
<keyword evidence="6 8" id="KW-0472">Membrane</keyword>
<dbReference type="InterPro" id="IPR003593">
    <property type="entry name" value="AAA+_ATPase"/>
</dbReference>
<feature type="domain" description="ABC transporter" evidence="9">
    <location>
        <begin position="1956"/>
        <end position="2188"/>
    </location>
</feature>
<reference evidence="10" key="1">
    <citation type="journal article" date="2017" name="Parasit. Vectors">
        <title>Sialotranscriptomics of Rhipicephalus zambeziensis reveals intricate expression profiles of secretory proteins and suggests tight temporal transcriptional regulation during blood-feeding.</title>
        <authorList>
            <person name="de Castro M.H."/>
            <person name="de Klerk D."/>
            <person name="Pienaar R."/>
            <person name="Rees D.J.G."/>
            <person name="Mans B.J."/>
        </authorList>
    </citation>
    <scope>NUCLEOTIDE SEQUENCE</scope>
    <source>
        <tissue evidence="10">Salivary glands</tissue>
    </source>
</reference>
<evidence type="ECO:0000256" key="8">
    <source>
        <dbReference type="SAM" id="Phobius"/>
    </source>
</evidence>
<feature type="region of interest" description="Disordered" evidence="7">
    <location>
        <begin position="2270"/>
        <end position="2307"/>
    </location>
</feature>
<feature type="transmembrane region" description="Helical" evidence="8">
    <location>
        <begin position="714"/>
        <end position="740"/>
    </location>
</feature>
<evidence type="ECO:0000256" key="2">
    <source>
        <dbReference type="ARBA" id="ARBA00022692"/>
    </source>
</evidence>
<feature type="compositionally biased region" description="Polar residues" evidence="7">
    <location>
        <begin position="1195"/>
        <end position="1220"/>
    </location>
</feature>
<protein>
    <submittedName>
        <fullName evidence="10">Lipid exporter abca1</fullName>
    </submittedName>
</protein>
<evidence type="ECO:0000256" key="4">
    <source>
        <dbReference type="ARBA" id="ARBA00022840"/>
    </source>
</evidence>
<feature type="transmembrane region" description="Helical" evidence="8">
    <location>
        <begin position="853"/>
        <end position="876"/>
    </location>
</feature>
<evidence type="ECO:0000256" key="3">
    <source>
        <dbReference type="ARBA" id="ARBA00022741"/>
    </source>
</evidence>
<evidence type="ECO:0000313" key="10">
    <source>
        <dbReference type="EMBL" id="MAA20599.1"/>
    </source>
</evidence>
<dbReference type="PANTHER" id="PTHR19229">
    <property type="entry name" value="ATP-BINDING CASSETTE TRANSPORTER SUBFAMILY A ABCA"/>
    <property type="match status" value="1"/>
</dbReference>
<keyword evidence="3" id="KW-0547">Nucleotide-binding</keyword>
<accession>A0A224YY04</accession>
<feature type="transmembrane region" description="Helical" evidence="8">
    <location>
        <begin position="1415"/>
        <end position="1439"/>
    </location>
</feature>
<feature type="transmembrane region" description="Helical" evidence="8">
    <location>
        <begin position="752"/>
        <end position="774"/>
    </location>
</feature>
<evidence type="ECO:0000259" key="9">
    <source>
        <dbReference type="PROSITE" id="PS50893"/>
    </source>
</evidence>
<feature type="transmembrane region" description="Helical" evidence="8">
    <location>
        <begin position="674"/>
        <end position="694"/>
    </location>
</feature>
<dbReference type="InterPro" id="IPR026082">
    <property type="entry name" value="ABCA"/>
</dbReference>
<dbReference type="Gene3D" id="3.40.50.300">
    <property type="entry name" value="P-loop containing nucleotide triphosphate hydrolases"/>
    <property type="match status" value="2"/>
</dbReference>
<dbReference type="Pfam" id="PF00005">
    <property type="entry name" value="ABC_tran"/>
    <property type="match status" value="2"/>
</dbReference>
<organism evidence="10">
    <name type="scientific">Rhipicephalus zambeziensis</name>
    <dbReference type="NCBI Taxonomy" id="60191"/>
    <lineage>
        <taxon>Eukaryota</taxon>
        <taxon>Metazoa</taxon>
        <taxon>Ecdysozoa</taxon>
        <taxon>Arthropoda</taxon>
        <taxon>Chelicerata</taxon>
        <taxon>Arachnida</taxon>
        <taxon>Acari</taxon>
        <taxon>Parasitiformes</taxon>
        <taxon>Ixodida</taxon>
        <taxon>Ixodoidea</taxon>
        <taxon>Ixodidae</taxon>
        <taxon>Rhipicephalinae</taxon>
        <taxon>Rhipicephalus</taxon>
        <taxon>Rhipicephalus</taxon>
    </lineage>
</organism>
<feature type="region of interest" description="Disordered" evidence="7">
    <location>
        <begin position="1304"/>
        <end position="1330"/>
    </location>
</feature>
<dbReference type="InterPro" id="IPR017871">
    <property type="entry name" value="ABC_transporter-like_CS"/>
</dbReference>
<dbReference type="PROSITE" id="PS50893">
    <property type="entry name" value="ABC_TRANSPORTER_2"/>
    <property type="match status" value="2"/>
</dbReference>
<dbReference type="EMBL" id="GFPF01009453">
    <property type="protein sequence ID" value="MAA20599.1"/>
    <property type="molecule type" value="Transcribed_RNA"/>
</dbReference>
<dbReference type="GO" id="GO:0140359">
    <property type="term" value="F:ABC-type transporter activity"/>
    <property type="evidence" value="ECO:0007669"/>
    <property type="project" value="InterPro"/>
</dbReference>
<feature type="transmembrane region" description="Helical" evidence="8">
    <location>
        <begin position="1699"/>
        <end position="1721"/>
    </location>
</feature>
<dbReference type="InterPro" id="IPR013525">
    <property type="entry name" value="ABC2_TM"/>
</dbReference>
<feature type="transmembrane region" description="Helical" evidence="8">
    <location>
        <begin position="1741"/>
        <end position="1767"/>
    </location>
</feature>
<dbReference type="PROSITE" id="PS00211">
    <property type="entry name" value="ABC_TRANSPORTER_1"/>
    <property type="match status" value="1"/>
</dbReference>
<feature type="transmembrane region" description="Helical" evidence="8">
    <location>
        <begin position="1810"/>
        <end position="1832"/>
    </location>
</feature>
<feature type="transmembrane region" description="Helical" evidence="8">
    <location>
        <begin position="1779"/>
        <end position="1798"/>
    </location>
</feature>
<evidence type="ECO:0000256" key="5">
    <source>
        <dbReference type="ARBA" id="ARBA00022989"/>
    </source>
</evidence>
<feature type="domain" description="ABC transporter" evidence="9">
    <location>
        <begin position="940"/>
        <end position="1171"/>
    </location>
</feature>
<evidence type="ECO:0000256" key="6">
    <source>
        <dbReference type="ARBA" id="ARBA00023136"/>
    </source>
</evidence>
<dbReference type="GO" id="GO:0016887">
    <property type="term" value="F:ATP hydrolysis activity"/>
    <property type="evidence" value="ECO:0007669"/>
    <property type="project" value="InterPro"/>
</dbReference>
<evidence type="ECO:0000256" key="7">
    <source>
        <dbReference type="SAM" id="MobiDB-lite"/>
    </source>
</evidence>
<dbReference type="GO" id="GO:0016020">
    <property type="term" value="C:membrane"/>
    <property type="evidence" value="ECO:0007669"/>
    <property type="project" value="UniProtKB-SubCell"/>
</dbReference>
<dbReference type="SUPFAM" id="SSF52540">
    <property type="entry name" value="P-loop containing nucleoside triphosphate hydrolases"/>
    <property type="match status" value="2"/>
</dbReference>
<name>A0A224YY04_9ACAR</name>
<dbReference type="Pfam" id="PF12698">
    <property type="entry name" value="ABC2_membrane_3"/>
    <property type="match status" value="2"/>
</dbReference>
<keyword evidence="4" id="KW-0067">ATP-binding</keyword>
<sequence length="2338" mass="261169">MKFWNQLYLLLWKNFVIHRRQKVRVCIEIVWPLILFFILMWVRTRGLRIYIHECHFDAKAMPSAGLLPFVQSTVCTLNNTCHREPATQSSAEQQYNTSLIIRLVSDVNHIVNEHLANEDTVNSIKRLSRDLETLSSFVKKLTAAQFPLSGRVAIEDVLKNDESTRQGFESLNISNKEFYPAFFKSSVSVRALQKIFDRGKEGIRGYFCKPGAPQVLFVAGAPEDSDEHSHLQRDLCKLPAADGRAFSQQVLRSLNWTAVLHEVSSVMKESGHNFSTADWVTAFQAAQDARNELWALTSFQELLKGFTERIDQLSELFTLGQSRSNGTFARVIQVSLCGRNMSSLLDTEHGPAQRFEEFREQVNRNLQEQNDEAVVSEYVYDNTTSPRCNAVFRSFEHNRLMRFLWGQVKPYVRGKILFAPNNAATRRIISKVNETFEPLNRLKKLAQRWTMDIAPKLVHWLSNNSAKLEQVKKLSTSEGLEAFFIAGEKTGAKATAEEAPEAARAQSVLEWLLSDWDGRIERINKVAQETYHIFECFEMDRFEGYASEEALMPRGLQLMRENKLWAALVFSGMKSSQDTEVLPPFIRYKIRMDARKVDSTKKIEDRIFRPGPRRRPTIDLKYLTFGFAYLQDLVEHSIIALQTGWEKTTGVYLQQFPYPCYIFDQFIVTIAESFPMFMVLSWVYSFAMLIKSIVREKELRLKEVMRVMGLGSGVLWLSWFIDAFGFMLISSLLLTCILKFGQVLDHSDPVVIFVFLACFGASIVCKAFLVAALFSRANIAAAAGGILFFTCYLPYPFVKLWKDRLSFYHKSAVSLVPNVAFGLGCSYFAHFEEEGVGVHWHNLLRGGLPPDTFSIAHVMGLLLLDAVLYFALAWYIEAVFPGQYGVPKPWYFFVTKSYWCGASHSDSPRKSAWESCNGTASMNGRAEDMEEEPRNLPLGVLIRKLTKVYAGADRAAVNELSLNFYEGQITSFLGHNGAGKTTTISILTGLYPPTQGTAEIYGRDIRTEMDVIRRSLGTCPQYNVLFDNLTVAEHLWFYARLKGLTADVVLSEVESFVRDLALVHKRDEYSCNLSGGMQRKLSVAIAFVGGSRTVILDEPTAGVDPYARRAIWDLMLKYKQGRTVIMTTHHMDEADLLGDRIAVINEGRLRCCGSSLFLKTRFGSGYYLTLVRPSRRSKSLKNRPSPTAPSCRDVAQSQTDGVSSDSSQNATPSSLVSPLSGNAHDESTEALDKLIRRHIPKAELATDMGADLSYRLPASPETYSSFVFLCKDLDANLTELGITSYGISDTTLEEVFLRVTQGGPNTRSQANGQGDIYHPGPESVDGPPKTRLQKTLDALRIWCLSLRTSAKTVRPDPEDAAARQHLAEDMPNNANTDSDLPAPPVVKKVAVGPLLHRRQLAAMYRRRFMRNTRNYKGLFCEIILPALFVLLALLFTLLIPPMSEEPPLELTPWVYGPPNYVFYGSENTSSPLAGKYTGALLSRTGLGARCVKGEPLSGLGCAEMANASVPVPGAPYGYESSEGGGTCTCASGAQQCTRNAGGPTPPAVRTATTDILLNVTGRDVSDWIIKTWNPYHKTRFGGVQFGVRNHLTSLNVTALEEAVSKMDAPGGLNLSAAVLTLRRGVDSSTVQDNVKVWFNNKGWVSSVAYMNAINNVLLRAHLPSQADASYYGMSVINHPMNFTQDQLQDELLKRGGLSLLHATCVIFAMSFVPASFVMFLIEDRTSGSQHLQFVSGLKPFLYWIGNYTWDLCNYIVPAVLCIFIFMAFKEEAYVSHDNIGGLVLLLLLYGWSSIPLMYPSSFIFSVPSSAFVTLACCNLFVGIVSTVSTYVLELFDDKELQSIARILRKVFLVLPQYCLGRGLMDMFSNHLTAEALARFGLKTFKHPLEWDFLGLNLISLAVQGLVYFIFTLLLQYRFFVRKRQQTVPFDPKELADQDVTQERERVLAGQADDSILKVVNLTKVYRAGQHPAVNHLCVGVRAGECFGLLGVNGAGKTTTFKMLTGNTEVTEGNAFISSYSIRTQIDLARQNIGYCPQFDALDPLLTGWEHLEFYARLRGIPEKYVQKVADWGIRKLGLHRYAHRCAGTYSGGNKRKLNTAIALVGDPPLVFLDEPTTGMDPKARRFLWDCILDVVRDGRSVILTSHSMEECEALCSRLAIMVNGQFRCLGSIQHLKNKYGSGYTVTLKVGGTSSELSHVASLMENSFGPADAQLREQHLNQMEYQISPSVPLAVLFQRLEAARESSSLDDYSVTQTTLDQVFINFAKQQGDVKGEQGDAESDLPSPLPSSPKVTHPPTSPAVDKLTPVVSIRPASAGPLSRGQELIELPEWIRETDIV</sequence>
<dbReference type="GO" id="GO:0005524">
    <property type="term" value="F:ATP binding"/>
    <property type="evidence" value="ECO:0007669"/>
    <property type="project" value="UniProtKB-KW"/>
</dbReference>
<feature type="transmembrane region" description="Helical" evidence="8">
    <location>
        <begin position="1892"/>
        <end position="1914"/>
    </location>
</feature>
<dbReference type="Pfam" id="PF23321">
    <property type="entry name" value="R1_ABCA1"/>
    <property type="match status" value="1"/>
</dbReference>
<dbReference type="FunFam" id="3.40.50.300:FF:000264">
    <property type="entry name" value="ATP-binding cassette, sub-family A (ABC1), member 1"/>
    <property type="match status" value="1"/>
</dbReference>
<dbReference type="CDD" id="cd03263">
    <property type="entry name" value="ABC_subfamily_A"/>
    <property type="match status" value="2"/>
</dbReference>
<dbReference type="PANTHER" id="PTHR19229:SF185">
    <property type="entry name" value="ABC TRANSPORTER DOMAIN-CONTAINING PROTEIN"/>
    <property type="match status" value="1"/>
</dbReference>
<keyword evidence="5 8" id="KW-1133">Transmembrane helix</keyword>
<keyword evidence="2 8" id="KW-0812">Transmembrane</keyword>
<dbReference type="FunFam" id="3.40.50.300:FF:000327">
    <property type="entry name" value="ATP-binding cassette sub-family A member 3"/>
    <property type="match status" value="1"/>
</dbReference>